<organism evidence="12 13">
    <name type="scientific">Cryomyces minteri</name>
    <dbReference type="NCBI Taxonomy" id="331657"/>
    <lineage>
        <taxon>Eukaryota</taxon>
        <taxon>Fungi</taxon>
        <taxon>Dikarya</taxon>
        <taxon>Ascomycota</taxon>
        <taxon>Pezizomycotina</taxon>
        <taxon>Dothideomycetes</taxon>
        <taxon>Dothideomycetes incertae sedis</taxon>
        <taxon>Cryomyces</taxon>
    </lineage>
</organism>
<evidence type="ECO:0000256" key="8">
    <source>
        <dbReference type="ARBA" id="ARBA00023624"/>
    </source>
</evidence>
<dbReference type="GO" id="GO:0005737">
    <property type="term" value="C:cytoplasm"/>
    <property type="evidence" value="ECO:0007669"/>
    <property type="project" value="TreeGrafter"/>
</dbReference>
<protein>
    <recommendedName>
        <fullName evidence="3 10">NEDD8-activating enzyme E1 catalytic subunit</fullName>
        <ecNumber evidence="8 10">6.2.1.64</ecNumber>
    </recommendedName>
</protein>
<dbReference type="AlphaFoldDB" id="A0A4U0XVT6"/>
<dbReference type="Gene3D" id="3.10.290.20">
    <property type="entry name" value="Ubiquitin-like 2 activating enzyme e1b. Chain: B, domain 3"/>
    <property type="match status" value="1"/>
</dbReference>
<feature type="domain" description="E2 binding" evidence="11">
    <location>
        <begin position="371"/>
        <end position="454"/>
    </location>
</feature>
<evidence type="ECO:0000256" key="2">
    <source>
        <dbReference type="ARBA" id="ARBA00006310"/>
    </source>
</evidence>
<dbReference type="FunFam" id="3.10.290.20:FF:000001">
    <property type="entry name" value="NEDD8-activating enzyme E1 catalytic subunit, variant"/>
    <property type="match status" value="1"/>
</dbReference>
<dbReference type="FunFam" id="1.10.10.520:FF:000001">
    <property type="entry name" value="NEDD8-activating enzyme E1 catalytic subunit"/>
    <property type="match status" value="1"/>
</dbReference>
<evidence type="ECO:0000256" key="7">
    <source>
        <dbReference type="ARBA" id="ARBA00022840"/>
    </source>
</evidence>
<proteinExistence type="inferred from homology"/>
<dbReference type="UniPathway" id="UPA00885"/>
<dbReference type="PANTHER" id="PTHR10953:SF6">
    <property type="entry name" value="NEDD8-ACTIVATING ENZYME E1 CATALYTIC SUBUNIT"/>
    <property type="match status" value="1"/>
</dbReference>
<dbReference type="InterPro" id="IPR023318">
    <property type="entry name" value="Ub_act_enz_dom_a_sf"/>
</dbReference>
<comment type="function">
    <text evidence="10">Catalytic subunit of the dimeric E1 enzyme, which activates NEDD8.</text>
</comment>
<keyword evidence="5 10" id="KW-0547">Nucleotide-binding</keyword>
<reference evidence="12 13" key="1">
    <citation type="submission" date="2017-03" db="EMBL/GenBank/DDBJ databases">
        <title>Genomes of endolithic fungi from Antarctica.</title>
        <authorList>
            <person name="Coleine C."/>
            <person name="Masonjones S."/>
            <person name="Stajich J.E."/>
        </authorList>
    </citation>
    <scope>NUCLEOTIDE SEQUENCE [LARGE SCALE GENOMIC DNA]</scope>
    <source>
        <strain evidence="12 13">CCFEE 5187</strain>
    </source>
</reference>
<dbReference type="InterPro" id="IPR000594">
    <property type="entry name" value="ThiF_NAD_FAD-bd"/>
</dbReference>
<keyword evidence="4 10" id="KW-0436">Ligase</keyword>
<dbReference type="GO" id="GO:0019781">
    <property type="term" value="F:NEDD8 activating enzyme activity"/>
    <property type="evidence" value="ECO:0007669"/>
    <property type="project" value="UniProtKB-UniRule"/>
</dbReference>
<dbReference type="Pfam" id="PF08825">
    <property type="entry name" value="E2_bind"/>
    <property type="match status" value="1"/>
</dbReference>
<evidence type="ECO:0000259" key="11">
    <source>
        <dbReference type="SMART" id="SM01181"/>
    </source>
</evidence>
<dbReference type="InterPro" id="IPR035985">
    <property type="entry name" value="Ubiquitin-activating_enz"/>
</dbReference>
<evidence type="ECO:0000256" key="4">
    <source>
        <dbReference type="ARBA" id="ARBA00022598"/>
    </source>
</evidence>
<dbReference type="CDD" id="cd01488">
    <property type="entry name" value="Uba3_RUB"/>
    <property type="match status" value="1"/>
</dbReference>
<evidence type="ECO:0000313" key="13">
    <source>
        <dbReference type="Proteomes" id="UP000308768"/>
    </source>
</evidence>
<dbReference type="EMBL" id="NAJN01000077">
    <property type="protein sequence ID" value="TKA79938.1"/>
    <property type="molecule type" value="Genomic_DNA"/>
</dbReference>
<comment type="caution">
    <text evidence="12">The sequence shown here is derived from an EMBL/GenBank/DDBJ whole genome shotgun (WGS) entry which is preliminary data.</text>
</comment>
<keyword evidence="6 10" id="KW-0833">Ubl conjugation pathway</keyword>
<dbReference type="PANTHER" id="PTHR10953">
    <property type="entry name" value="UBIQUITIN-ACTIVATING ENZYME E1"/>
    <property type="match status" value="1"/>
</dbReference>
<evidence type="ECO:0000256" key="9">
    <source>
        <dbReference type="ARBA" id="ARBA00024626"/>
    </source>
</evidence>
<evidence type="ECO:0000256" key="10">
    <source>
        <dbReference type="RuleBase" id="RU368009"/>
    </source>
</evidence>
<comment type="catalytic activity">
    <reaction evidence="9 10">
        <text>ATP + [NEDD8 protein] + [E1 NEDD8-activating enzyme]-L-cysteine = AMP + diphosphate + [E1 NEDD8-activating enzyme]-S-[NEDD8 protein]-yl-L-cysteine.</text>
        <dbReference type="EC" id="6.2.1.64"/>
    </reaction>
</comment>
<dbReference type="GO" id="GO:0045116">
    <property type="term" value="P:protein neddylation"/>
    <property type="evidence" value="ECO:0007669"/>
    <property type="project" value="UniProtKB-UniRule"/>
</dbReference>
<accession>A0A4U0XVT6</accession>
<dbReference type="SUPFAM" id="SSF69572">
    <property type="entry name" value="Activating enzymes of the ubiquitin-like proteins"/>
    <property type="match status" value="1"/>
</dbReference>
<dbReference type="GO" id="GO:0005634">
    <property type="term" value="C:nucleus"/>
    <property type="evidence" value="ECO:0007669"/>
    <property type="project" value="TreeGrafter"/>
</dbReference>
<evidence type="ECO:0000313" key="12">
    <source>
        <dbReference type="EMBL" id="TKA79938.1"/>
    </source>
</evidence>
<evidence type="ECO:0000256" key="1">
    <source>
        <dbReference type="ARBA" id="ARBA00005032"/>
    </source>
</evidence>
<dbReference type="InterPro" id="IPR045886">
    <property type="entry name" value="ThiF/MoeB/HesA"/>
</dbReference>
<name>A0A4U0XVT6_9PEZI</name>
<dbReference type="STRING" id="331657.A0A4U0XVT6"/>
<dbReference type="Proteomes" id="UP000308768">
    <property type="component" value="Unassembled WGS sequence"/>
</dbReference>
<evidence type="ECO:0000256" key="3">
    <source>
        <dbReference type="ARBA" id="ARBA00015203"/>
    </source>
</evidence>
<dbReference type="Gene3D" id="3.40.50.720">
    <property type="entry name" value="NAD(P)-binding Rossmann-like Domain"/>
    <property type="match status" value="1"/>
</dbReference>
<dbReference type="OrthoDB" id="10255449at2759"/>
<dbReference type="InterPro" id="IPR030468">
    <property type="entry name" value="Uba3_N"/>
</dbReference>
<dbReference type="Gene3D" id="1.10.10.520">
    <property type="entry name" value="Ubiquitin activating enzymes (Uba3). Chain: B, domain 2"/>
    <property type="match status" value="1"/>
</dbReference>
<keyword evidence="7 10" id="KW-0067">ATP-binding</keyword>
<comment type="similarity">
    <text evidence="2 10">Belongs to the ubiquitin-activating E1 family. UBA3 subfamily.</text>
</comment>
<evidence type="ECO:0000256" key="5">
    <source>
        <dbReference type="ARBA" id="ARBA00022741"/>
    </source>
</evidence>
<comment type="pathway">
    <text evidence="1 10">Protein modification; protein neddylation.</text>
</comment>
<dbReference type="InterPro" id="IPR014929">
    <property type="entry name" value="E2-binding"/>
</dbReference>
<dbReference type="SMART" id="SM01181">
    <property type="entry name" value="E2_bind"/>
    <property type="match status" value="1"/>
</dbReference>
<evidence type="ECO:0000256" key="6">
    <source>
        <dbReference type="ARBA" id="ARBA00022786"/>
    </source>
</evidence>
<keyword evidence="13" id="KW-1185">Reference proteome</keyword>
<dbReference type="GO" id="GO:0005524">
    <property type="term" value="F:ATP binding"/>
    <property type="evidence" value="ECO:0007669"/>
    <property type="project" value="UniProtKB-UniRule"/>
</dbReference>
<dbReference type="EC" id="6.2.1.64" evidence="8 10"/>
<dbReference type="Pfam" id="PF00899">
    <property type="entry name" value="ThiF"/>
    <property type="match status" value="1"/>
</dbReference>
<gene>
    <name evidence="12" type="ORF">B0A49_01268</name>
</gene>
<sequence length="455" mass="50656">MAEVEPSVLSNGSDNSRARWKHLDNFLTRPGAFTDSEFQAGLGIERLETIKILVIGAGGLGCEILKNLALSGFKNIDVIDMDTIDVSNLNRQFLFRASDVGKYKAEVAAAFVEQRVKGVKITPYCGKIQDKDDDYYMRFNIVVCGLDSVEARRWINATLVGLVDPEIMDSLKPLVDGGTEGRLPAQSEEVIDFEADGPTGFKGQAKVILPTITSCIECQLDMHAPRAAVPLCTLATIPRQPQHCIEWAHIIAWEEERKDITLDTDDPEHITWLYQKAFARAQEFNIPGVTYSMTQGVVKNIIPAIASTNAIVAGACCNEAFKIATGTNPFLGNPESNNYMMYSGDDSIYTYTFEHQKKDDCPVCGNLAKEVEVDGNRTLQEFVESLAERPEAQLKKPTIRTEEKSLYYQSPPSLEKQTRPNLKKKLHELVSDGEEIAVSDPAFQIDFKFKLVFKK</sequence>